<evidence type="ECO:0000256" key="12">
    <source>
        <dbReference type="RuleBase" id="RU000679"/>
    </source>
</evidence>
<keyword evidence="7" id="KW-0915">Sodium</keyword>
<evidence type="ECO:0000256" key="11">
    <source>
        <dbReference type="ARBA" id="ARBA00023303"/>
    </source>
</evidence>
<evidence type="ECO:0000256" key="10">
    <source>
        <dbReference type="ARBA" id="ARBA00023201"/>
    </source>
</evidence>
<dbReference type="GO" id="GO:0015280">
    <property type="term" value="F:ligand-gated sodium channel activity"/>
    <property type="evidence" value="ECO:0007669"/>
    <property type="project" value="TreeGrafter"/>
</dbReference>
<evidence type="ECO:0008006" key="16">
    <source>
        <dbReference type="Google" id="ProtNLM"/>
    </source>
</evidence>
<dbReference type="AlphaFoldDB" id="A0A9P0AI68"/>
<evidence type="ECO:0000256" key="13">
    <source>
        <dbReference type="SAM" id="Phobius"/>
    </source>
</evidence>
<keyword evidence="11 12" id="KW-0407">Ion channel</keyword>
<evidence type="ECO:0000256" key="1">
    <source>
        <dbReference type="ARBA" id="ARBA00004141"/>
    </source>
</evidence>
<feature type="transmembrane region" description="Helical" evidence="13">
    <location>
        <begin position="327"/>
        <end position="352"/>
    </location>
</feature>
<gene>
    <name evidence="14" type="ORF">BEMITA_LOCUS10881</name>
</gene>
<evidence type="ECO:0000256" key="3">
    <source>
        <dbReference type="ARBA" id="ARBA00022448"/>
    </source>
</evidence>
<dbReference type="EMBL" id="OU963867">
    <property type="protein sequence ID" value="CAH0392355.1"/>
    <property type="molecule type" value="Genomic_DNA"/>
</dbReference>
<keyword evidence="6 13" id="KW-1133">Transmembrane helix</keyword>
<dbReference type="GO" id="GO:0005886">
    <property type="term" value="C:plasma membrane"/>
    <property type="evidence" value="ECO:0007669"/>
    <property type="project" value="TreeGrafter"/>
</dbReference>
<evidence type="ECO:0000256" key="6">
    <source>
        <dbReference type="ARBA" id="ARBA00022989"/>
    </source>
</evidence>
<keyword evidence="15" id="KW-1185">Reference proteome</keyword>
<evidence type="ECO:0000256" key="5">
    <source>
        <dbReference type="ARBA" id="ARBA00022692"/>
    </source>
</evidence>
<dbReference type="Gene3D" id="1.10.287.770">
    <property type="entry name" value="YojJ-like"/>
    <property type="match status" value="1"/>
</dbReference>
<organism evidence="14 15">
    <name type="scientific">Bemisia tabaci</name>
    <name type="common">Sweetpotato whitefly</name>
    <name type="synonym">Aleurodes tabaci</name>
    <dbReference type="NCBI Taxonomy" id="7038"/>
    <lineage>
        <taxon>Eukaryota</taxon>
        <taxon>Metazoa</taxon>
        <taxon>Ecdysozoa</taxon>
        <taxon>Arthropoda</taxon>
        <taxon>Hexapoda</taxon>
        <taxon>Insecta</taxon>
        <taxon>Pterygota</taxon>
        <taxon>Neoptera</taxon>
        <taxon>Paraneoptera</taxon>
        <taxon>Hemiptera</taxon>
        <taxon>Sternorrhyncha</taxon>
        <taxon>Aleyrodoidea</taxon>
        <taxon>Aleyrodidae</taxon>
        <taxon>Aleyrodinae</taxon>
        <taxon>Bemisia</taxon>
    </lineage>
</organism>
<evidence type="ECO:0000256" key="7">
    <source>
        <dbReference type="ARBA" id="ARBA00023053"/>
    </source>
</evidence>
<dbReference type="PANTHER" id="PTHR11690:SF240">
    <property type="entry name" value="PICKPOCKET 25-RELATED"/>
    <property type="match status" value="1"/>
</dbReference>
<keyword evidence="8 12" id="KW-0406">Ion transport</keyword>
<dbReference type="Gene3D" id="1.10.287.820">
    <property type="entry name" value="Acid-sensing ion channel domain"/>
    <property type="match status" value="1"/>
</dbReference>
<evidence type="ECO:0000256" key="2">
    <source>
        <dbReference type="ARBA" id="ARBA00007193"/>
    </source>
</evidence>
<protein>
    <recommendedName>
        <fullName evidence="16">Sodium channel protein Nach</fullName>
    </recommendedName>
</protein>
<evidence type="ECO:0000256" key="4">
    <source>
        <dbReference type="ARBA" id="ARBA00022461"/>
    </source>
</evidence>
<accession>A0A9P0AI68</accession>
<evidence type="ECO:0000313" key="14">
    <source>
        <dbReference type="EMBL" id="CAH0392355.1"/>
    </source>
</evidence>
<keyword evidence="3 12" id="KW-0813">Transport</keyword>
<keyword evidence="4 12" id="KW-0894">Sodium channel</keyword>
<keyword evidence="10 12" id="KW-0739">Sodium transport</keyword>
<name>A0A9P0AI68_BEMTA</name>
<comment type="subcellular location">
    <subcellularLocation>
        <location evidence="1">Membrane</location>
        <topology evidence="1">Multi-pass membrane protein</topology>
    </subcellularLocation>
</comment>
<evidence type="ECO:0000256" key="9">
    <source>
        <dbReference type="ARBA" id="ARBA00023136"/>
    </source>
</evidence>
<sequence>MVWYFRVWNVSESEAKFNYYLNFTRQVVNLNLNRKSLSNFDIYANDSSLMKINMLDLAMQVAKAFSARLNVHQEGYNSSKFNLSILEVGLCQTFGGVLSEYFSFSKSESATNFDPPQCYYTSASCYGLMELQNLFDGGKVYIHSPFEVATLESRYVFISAHRSVGLEFTSQEMLSADSVRFLSVAQRGCKFMEDVTYSSIPVYSYNICKMHCRKQLAIKFCNCSPYLYFHVDPVQVCDSLGLRCMQKHLKSILKFEDTNGSKIDCGCIPNCNEVLVTSFTDENTVWTNEVELNFSRYAWNIQKFSRERYIRNVLYNVEDFVVSVGSFVGLFLGGSLLSLVELFYFFTLRLFWYLQGRS</sequence>
<reference evidence="14" key="1">
    <citation type="submission" date="2021-12" db="EMBL/GenBank/DDBJ databases">
        <authorList>
            <person name="King R."/>
        </authorList>
    </citation>
    <scope>NUCLEOTIDE SEQUENCE</scope>
</reference>
<proteinExistence type="inferred from homology"/>
<dbReference type="Pfam" id="PF00858">
    <property type="entry name" value="ASC"/>
    <property type="match status" value="1"/>
</dbReference>
<evidence type="ECO:0000313" key="15">
    <source>
        <dbReference type="Proteomes" id="UP001152759"/>
    </source>
</evidence>
<keyword evidence="5 12" id="KW-0812">Transmembrane</keyword>
<dbReference type="InterPro" id="IPR001873">
    <property type="entry name" value="ENaC"/>
</dbReference>
<keyword evidence="9 13" id="KW-0472">Membrane</keyword>
<comment type="similarity">
    <text evidence="2 12">Belongs to the amiloride-sensitive sodium channel (TC 1.A.6) family.</text>
</comment>
<evidence type="ECO:0000256" key="8">
    <source>
        <dbReference type="ARBA" id="ARBA00023065"/>
    </source>
</evidence>
<dbReference type="Proteomes" id="UP001152759">
    <property type="component" value="Chromosome 6"/>
</dbReference>
<dbReference type="PANTHER" id="PTHR11690">
    <property type="entry name" value="AMILORIDE-SENSITIVE SODIUM CHANNEL-RELATED"/>
    <property type="match status" value="1"/>
</dbReference>